<keyword evidence="3 5" id="KW-0560">Oxidoreductase</keyword>
<dbReference type="InterPro" id="IPR036188">
    <property type="entry name" value="FAD/NAD-bd_sf"/>
</dbReference>
<dbReference type="SUPFAM" id="SSF51905">
    <property type="entry name" value="FAD/NAD(P)-binding domain"/>
    <property type="match status" value="1"/>
</dbReference>
<gene>
    <name evidence="7" type="ORF">CLO192961_LOCUS28477</name>
</gene>
<evidence type="ECO:0000259" key="6">
    <source>
        <dbReference type="Pfam" id="PF01593"/>
    </source>
</evidence>
<comment type="similarity">
    <text evidence="2 5">Belongs to the flavin monoamine oxidase family.</text>
</comment>
<organism evidence="7 8">
    <name type="scientific">Bionectria ochroleuca</name>
    <name type="common">Gliocladium roseum</name>
    <dbReference type="NCBI Taxonomy" id="29856"/>
    <lineage>
        <taxon>Eukaryota</taxon>
        <taxon>Fungi</taxon>
        <taxon>Dikarya</taxon>
        <taxon>Ascomycota</taxon>
        <taxon>Pezizomycotina</taxon>
        <taxon>Sordariomycetes</taxon>
        <taxon>Hypocreomycetidae</taxon>
        <taxon>Hypocreales</taxon>
        <taxon>Bionectriaceae</taxon>
        <taxon>Clonostachys</taxon>
    </lineage>
</organism>
<evidence type="ECO:0000256" key="1">
    <source>
        <dbReference type="ARBA" id="ARBA00001974"/>
    </source>
</evidence>
<reference evidence="7 8" key="1">
    <citation type="submission" date="2019-06" db="EMBL/GenBank/DDBJ databases">
        <authorList>
            <person name="Broberg M."/>
        </authorList>
    </citation>
    <scope>NUCLEOTIDE SEQUENCE [LARGE SCALE GENOMIC DNA]</scope>
</reference>
<sequence length="514" mass="57734">MPAHPSEPIMSGITSESHIWTPEKGLQSGGYISEGVISPPRQVKAAQDHVYDVVVIGAGYAGLIAARDLVNAGRSVLIVEGRDRVGGRTYTIKHEGFNYEMGGTWVHHTQPYTYRELMRYNLHTELIKTRDDTQANNYFSINVPGSKRDISNELSSEIIGKVWRLFVDIDGQEGRTVCPLPHAQLENPFINRKDVEKWDSISCWDRFEAIKGQLNTEEQGVLKALLLSITGGKPDLKNSGFWDMIRSHAINGHTYDMMDPIWLLYKLCDGQSHFARLMFEEAVELGLEYTFRTHVEAIKQVNEGLNLIHARGGRVFRGRKIICTAPLNTLNSIQFDPPLSRLRQEAANQGHINFMTKAHAVVKGSGYASWNGLAYPNELSAAYGDGLLPNGDTHLVSFGADYRDEFVLEEQPERLVAAFKKFAPFDVKSVVFHNWNTDPYTQGGPNFMPPKFTTKYMDALQKRQGNIFFANADWANAWRNFIDGALEQGALNAHHVIAELRKEDKEAQPSLASL</sequence>
<dbReference type="PANTHER" id="PTHR43563:SF1">
    <property type="entry name" value="AMINE OXIDASE [FLAVIN-CONTAINING] B"/>
    <property type="match status" value="1"/>
</dbReference>
<dbReference type="Pfam" id="PF01593">
    <property type="entry name" value="Amino_oxidase"/>
    <property type="match status" value="1"/>
</dbReference>
<comment type="cofactor">
    <cofactor evidence="1 5">
        <name>FAD</name>
        <dbReference type="ChEBI" id="CHEBI:57692"/>
    </cofactor>
</comment>
<proteinExistence type="inferred from homology"/>
<evidence type="ECO:0000313" key="8">
    <source>
        <dbReference type="Proteomes" id="UP000766486"/>
    </source>
</evidence>
<evidence type="ECO:0000256" key="5">
    <source>
        <dbReference type="RuleBase" id="RU362067"/>
    </source>
</evidence>
<keyword evidence="8" id="KW-1185">Reference proteome</keyword>
<keyword evidence="5" id="KW-0285">Flavoprotein</keyword>
<dbReference type="InterPro" id="IPR001613">
    <property type="entry name" value="Flavin_amine_oxidase"/>
</dbReference>
<comment type="catalytic activity">
    <reaction evidence="4">
        <text>a secondary aliphatic amine + O2 + H2O = a primary amine + an aldehyde + H2O2</text>
        <dbReference type="Rhea" id="RHEA:26414"/>
        <dbReference type="ChEBI" id="CHEBI:15377"/>
        <dbReference type="ChEBI" id="CHEBI:15379"/>
        <dbReference type="ChEBI" id="CHEBI:16240"/>
        <dbReference type="ChEBI" id="CHEBI:17478"/>
        <dbReference type="ChEBI" id="CHEBI:58855"/>
        <dbReference type="ChEBI" id="CHEBI:65296"/>
        <dbReference type="EC" id="1.4.3.4"/>
    </reaction>
</comment>
<evidence type="ECO:0000256" key="3">
    <source>
        <dbReference type="ARBA" id="ARBA00023002"/>
    </source>
</evidence>
<dbReference type="Proteomes" id="UP000766486">
    <property type="component" value="Unassembled WGS sequence"/>
</dbReference>
<keyword evidence="5" id="KW-0274">FAD</keyword>
<dbReference type="Gene3D" id="3.90.660.10">
    <property type="match status" value="2"/>
</dbReference>
<dbReference type="PRINTS" id="PR00757">
    <property type="entry name" value="AMINEOXDASEF"/>
</dbReference>
<dbReference type="Gene3D" id="3.50.50.60">
    <property type="entry name" value="FAD/NAD(P)-binding domain"/>
    <property type="match status" value="2"/>
</dbReference>
<evidence type="ECO:0000313" key="7">
    <source>
        <dbReference type="EMBL" id="VUC20667.1"/>
    </source>
</evidence>
<evidence type="ECO:0000256" key="2">
    <source>
        <dbReference type="ARBA" id="ARBA00005995"/>
    </source>
</evidence>
<evidence type="ECO:0000256" key="4">
    <source>
        <dbReference type="ARBA" id="ARBA00048448"/>
    </source>
</evidence>
<dbReference type="PANTHER" id="PTHR43563">
    <property type="entry name" value="AMINE OXIDASE"/>
    <property type="match status" value="1"/>
</dbReference>
<dbReference type="InterPro" id="IPR002937">
    <property type="entry name" value="Amino_oxidase"/>
</dbReference>
<protein>
    <recommendedName>
        <fullName evidence="5">Amine oxidase</fullName>
        <ecNumber evidence="5">1.4.3.-</ecNumber>
    </recommendedName>
</protein>
<dbReference type="EC" id="1.4.3.-" evidence="5"/>
<comment type="caution">
    <text evidence="7">The sequence shown here is derived from an EMBL/GenBank/DDBJ whole genome shotgun (WGS) entry which is preliminary data.</text>
</comment>
<dbReference type="InterPro" id="IPR050703">
    <property type="entry name" value="Flavin_MAO"/>
</dbReference>
<feature type="domain" description="Amine oxidase" evidence="6">
    <location>
        <begin position="61"/>
        <end position="496"/>
    </location>
</feature>
<accession>A0ABY6TR34</accession>
<dbReference type="EMBL" id="CABFNS010000206">
    <property type="protein sequence ID" value="VUC20667.1"/>
    <property type="molecule type" value="Genomic_DNA"/>
</dbReference>
<name>A0ABY6TR34_BIOOC</name>